<dbReference type="SUPFAM" id="SSF55729">
    <property type="entry name" value="Acyl-CoA N-acyltransferases (Nat)"/>
    <property type="match status" value="1"/>
</dbReference>
<evidence type="ECO:0008006" key="3">
    <source>
        <dbReference type="Google" id="ProtNLM"/>
    </source>
</evidence>
<dbReference type="EMBL" id="FOMD01000001">
    <property type="protein sequence ID" value="SFC08798.1"/>
    <property type="molecule type" value="Genomic_DNA"/>
</dbReference>
<keyword evidence="2" id="KW-1185">Reference proteome</keyword>
<accession>A0A1I1GG19</accession>
<protein>
    <recommendedName>
        <fullName evidence="3">N-acetyltransferase domain-containing protein</fullName>
    </recommendedName>
</protein>
<name>A0A1I1GG19_9ACTN</name>
<dbReference type="Proteomes" id="UP000199022">
    <property type="component" value="Unassembled WGS sequence"/>
</dbReference>
<dbReference type="InterPro" id="IPR016181">
    <property type="entry name" value="Acyl_CoA_acyltransferase"/>
</dbReference>
<dbReference type="RefSeq" id="WP_091553245.1">
    <property type="nucleotide sequence ID" value="NZ_BNAC01000002.1"/>
</dbReference>
<reference evidence="2" key="1">
    <citation type="submission" date="2016-10" db="EMBL/GenBank/DDBJ databases">
        <authorList>
            <person name="Varghese N."/>
            <person name="Submissions S."/>
        </authorList>
    </citation>
    <scope>NUCLEOTIDE SEQUENCE [LARGE SCALE GENOMIC DNA]</scope>
    <source>
        <strain evidence="2">DSM 45962</strain>
    </source>
</reference>
<evidence type="ECO:0000313" key="1">
    <source>
        <dbReference type="EMBL" id="SFC08798.1"/>
    </source>
</evidence>
<evidence type="ECO:0000313" key="2">
    <source>
        <dbReference type="Proteomes" id="UP000199022"/>
    </source>
</evidence>
<dbReference type="OrthoDB" id="4546222at2"/>
<organism evidence="1 2">
    <name type="scientific">Klenkia taihuensis</name>
    <dbReference type="NCBI Taxonomy" id="1225127"/>
    <lineage>
        <taxon>Bacteria</taxon>
        <taxon>Bacillati</taxon>
        <taxon>Actinomycetota</taxon>
        <taxon>Actinomycetes</taxon>
        <taxon>Geodermatophilales</taxon>
        <taxon>Geodermatophilaceae</taxon>
        <taxon>Klenkia</taxon>
    </lineage>
</organism>
<sequence>MPTEPASRTPVRVERLQTIPGELVDGFYALYTAAFEPLRVLAAARHVLTADEFAEEMADERIDKYVAFDETGTAVGLTTFTGDLSSVPWIEPAYFAARHPEHAERGAIFYLGFTLTDPRARRGRVFRATLQPIIDRMVAARGVVAFDICAHNDTVQHLSRGVERAIGAACDSTMRAPDVQTYYEMVVHGPKAA</sequence>
<gene>
    <name evidence="1" type="ORF">SAMN05661030_0069</name>
</gene>
<proteinExistence type="predicted"/>
<dbReference type="AlphaFoldDB" id="A0A1I1GG19"/>